<dbReference type="PATRIC" id="fig|1423740.3.peg.1756"/>
<reference evidence="10 11" key="1">
    <citation type="journal article" date="2015" name="Genome Announc.">
        <title>Expanding the biotechnology potential of lactobacilli through comparative genomics of 213 strains and associated genera.</title>
        <authorList>
            <person name="Sun Z."/>
            <person name="Harris H.M."/>
            <person name="McCann A."/>
            <person name="Guo C."/>
            <person name="Argimon S."/>
            <person name="Zhang W."/>
            <person name="Yang X."/>
            <person name="Jeffery I.B."/>
            <person name="Cooney J.C."/>
            <person name="Kagawa T.F."/>
            <person name="Liu W."/>
            <person name="Song Y."/>
            <person name="Salvetti E."/>
            <person name="Wrobel A."/>
            <person name="Rasinkangas P."/>
            <person name="Parkhill J."/>
            <person name="Rea M.C."/>
            <person name="O'Sullivan O."/>
            <person name="Ritari J."/>
            <person name="Douillard F.P."/>
            <person name="Paul Ross R."/>
            <person name="Yang R."/>
            <person name="Briner A.E."/>
            <person name="Felis G.E."/>
            <person name="de Vos W.M."/>
            <person name="Barrangou R."/>
            <person name="Klaenhammer T.R."/>
            <person name="Caufield P.W."/>
            <person name="Cui Y."/>
            <person name="Zhang H."/>
            <person name="O'Toole P.W."/>
        </authorList>
    </citation>
    <scope>NUCLEOTIDE SEQUENCE [LARGE SCALE GENOMIC DNA]</scope>
    <source>
        <strain evidence="10 11">DSM 15833</strain>
    </source>
</reference>
<evidence type="ECO:0000259" key="8">
    <source>
        <dbReference type="Pfam" id="PF01643"/>
    </source>
</evidence>
<dbReference type="InterPro" id="IPR049427">
    <property type="entry name" value="Acyl-ACP_TE_C"/>
</dbReference>
<protein>
    <submittedName>
        <fullName evidence="10">Acyl-acyl carrier protein thioesterase</fullName>
    </submittedName>
</protein>
<dbReference type="Pfam" id="PF01643">
    <property type="entry name" value="Acyl-ACP_TE"/>
    <property type="match status" value="1"/>
</dbReference>
<keyword evidence="3" id="KW-0378">Hydrolase</keyword>
<dbReference type="SUPFAM" id="SSF54637">
    <property type="entry name" value="Thioesterase/thiol ester dehydrase-isomerase"/>
    <property type="match status" value="2"/>
</dbReference>
<dbReference type="InterPro" id="IPR002864">
    <property type="entry name" value="Acyl-ACP_thioesterase_NHD"/>
</dbReference>
<organism evidence="10 11">
    <name type="scientific">Ligilactobacillus equi DSM 15833 = JCM 10991</name>
    <dbReference type="NCBI Taxonomy" id="1423740"/>
    <lineage>
        <taxon>Bacteria</taxon>
        <taxon>Bacillati</taxon>
        <taxon>Bacillota</taxon>
        <taxon>Bacilli</taxon>
        <taxon>Lactobacillales</taxon>
        <taxon>Lactobacillaceae</taxon>
        <taxon>Ligilactobacillus</taxon>
    </lineage>
</organism>
<evidence type="ECO:0000259" key="9">
    <source>
        <dbReference type="Pfam" id="PF20791"/>
    </source>
</evidence>
<keyword evidence="4" id="KW-0276">Fatty acid metabolism</keyword>
<dbReference type="STRING" id="1423740.FC36_GL001622"/>
<dbReference type="PANTHER" id="PTHR31727:SF6">
    <property type="entry name" value="OLEOYL-ACYL CARRIER PROTEIN THIOESTERASE 1, CHLOROPLASTIC"/>
    <property type="match status" value="1"/>
</dbReference>
<dbReference type="AlphaFoldDB" id="A0A0R1TUN6"/>
<gene>
    <name evidence="10" type="ORF">FC36_GL001622</name>
</gene>
<evidence type="ECO:0000256" key="3">
    <source>
        <dbReference type="ARBA" id="ARBA00022801"/>
    </source>
</evidence>
<evidence type="ECO:0000256" key="4">
    <source>
        <dbReference type="ARBA" id="ARBA00022832"/>
    </source>
</evidence>
<dbReference type="GO" id="GO:0016297">
    <property type="term" value="F:fatty acyl-[ACP] hydrolase activity"/>
    <property type="evidence" value="ECO:0007669"/>
    <property type="project" value="InterPro"/>
</dbReference>
<evidence type="ECO:0000256" key="6">
    <source>
        <dbReference type="ARBA" id="ARBA00023098"/>
    </source>
</evidence>
<dbReference type="Proteomes" id="UP000051048">
    <property type="component" value="Unassembled WGS sequence"/>
</dbReference>
<keyword evidence="6" id="KW-0443">Lipid metabolism</keyword>
<feature type="domain" description="Acyl-ACP thioesterase-like C-terminal" evidence="9">
    <location>
        <begin position="151"/>
        <end position="240"/>
    </location>
</feature>
<dbReference type="PANTHER" id="PTHR31727">
    <property type="entry name" value="OLEOYL-ACYL CARRIER PROTEIN THIOESTERASE 1, CHLOROPLASTIC"/>
    <property type="match status" value="1"/>
</dbReference>
<dbReference type="CDD" id="cd00586">
    <property type="entry name" value="4HBT"/>
    <property type="match status" value="2"/>
</dbReference>
<dbReference type="GO" id="GO:0000036">
    <property type="term" value="F:acyl carrier activity"/>
    <property type="evidence" value="ECO:0007669"/>
    <property type="project" value="TreeGrafter"/>
</dbReference>
<dbReference type="RefSeq" id="WP_025020444.1">
    <property type="nucleotide sequence ID" value="NZ_AZFH01000003.1"/>
</dbReference>
<sequence>MPNAYSLDHTVLFYETEMTGQMGIGRLVDLLLLASEGHSDSLGVGSQEVQKLGLGWVITQHQLKVKTLPQRGQKVTVKTQAQNYNSFFCYRDFWLYDEAGQEMASMHSVFVLMDQEKRKMTRILPEVVAPFEVEKTKKVERLAQPQVPANPSNQKNYRVRFMDIDENRHVNNVHYFDWMLDSLEADFLLNHQLIEMNIVYKNEVHYGQEVTSIVQIDDSTTYHEIRCDATISCLAECKWQTR</sequence>
<dbReference type="Gene3D" id="3.10.129.10">
    <property type="entry name" value="Hotdog Thioesterase"/>
    <property type="match status" value="1"/>
</dbReference>
<evidence type="ECO:0000256" key="2">
    <source>
        <dbReference type="ARBA" id="ARBA00022516"/>
    </source>
</evidence>
<evidence type="ECO:0000313" key="10">
    <source>
        <dbReference type="EMBL" id="KRL84966.1"/>
    </source>
</evidence>
<accession>A0A0R1TUN6</accession>
<evidence type="ECO:0000256" key="1">
    <source>
        <dbReference type="ARBA" id="ARBA00006500"/>
    </source>
</evidence>
<proteinExistence type="inferred from homology"/>
<dbReference type="Pfam" id="PF20791">
    <property type="entry name" value="Acyl-ACP_TE_C"/>
    <property type="match status" value="1"/>
</dbReference>
<comment type="caution">
    <text evidence="10">The sequence shown here is derived from an EMBL/GenBank/DDBJ whole genome shotgun (WGS) entry which is preliminary data.</text>
</comment>
<evidence type="ECO:0000313" key="11">
    <source>
        <dbReference type="Proteomes" id="UP000051048"/>
    </source>
</evidence>
<dbReference type="EMBL" id="AZFH01000003">
    <property type="protein sequence ID" value="KRL84966.1"/>
    <property type="molecule type" value="Genomic_DNA"/>
</dbReference>
<dbReference type="OrthoDB" id="9801517at2"/>
<evidence type="ECO:0000256" key="7">
    <source>
        <dbReference type="ARBA" id="ARBA00023160"/>
    </source>
</evidence>
<dbReference type="InterPro" id="IPR045023">
    <property type="entry name" value="FATA/B"/>
</dbReference>
<comment type="similarity">
    <text evidence="1">Belongs to the acyl-ACP thioesterase family.</text>
</comment>
<dbReference type="InterPro" id="IPR029069">
    <property type="entry name" value="HotDog_dom_sf"/>
</dbReference>
<keyword evidence="2" id="KW-0444">Lipid biosynthesis</keyword>
<feature type="domain" description="Acyl-ACP thioesterase N-terminal hotdog" evidence="8">
    <location>
        <begin position="4"/>
        <end position="131"/>
    </location>
</feature>
<name>A0A0R1TUN6_9LACO</name>
<evidence type="ECO:0000256" key="5">
    <source>
        <dbReference type="ARBA" id="ARBA00022946"/>
    </source>
</evidence>
<keyword evidence="7" id="KW-0275">Fatty acid biosynthesis</keyword>
<keyword evidence="5" id="KW-0809">Transit peptide</keyword>